<evidence type="ECO:0000256" key="3">
    <source>
        <dbReference type="SAM" id="MobiDB-lite"/>
    </source>
</evidence>
<dbReference type="GO" id="GO:0016887">
    <property type="term" value="F:ATP hydrolysis activity"/>
    <property type="evidence" value="ECO:0007669"/>
    <property type="project" value="InterPro"/>
</dbReference>
<feature type="compositionally biased region" description="Polar residues" evidence="3">
    <location>
        <begin position="46"/>
        <end position="55"/>
    </location>
</feature>
<feature type="domain" description="ABC transporter" evidence="4">
    <location>
        <begin position="679"/>
        <end position="916"/>
    </location>
</feature>
<dbReference type="SMART" id="SM00382">
    <property type="entry name" value="AAA"/>
    <property type="match status" value="1"/>
</dbReference>
<evidence type="ECO:0000313" key="6">
    <source>
        <dbReference type="Proteomes" id="UP000178448"/>
    </source>
</evidence>
<accession>A0A1F5YX50</accession>
<protein>
    <recommendedName>
        <fullName evidence="4">ABC transporter domain-containing protein</fullName>
    </recommendedName>
</protein>
<evidence type="ECO:0000259" key="4">
    <source>
        <dbReference type="PROSITE" id="PS50893"/>
    </source>
</evidence>
<dbReference type="EMBL" id="MFJD01000001">
    <property type="protein sequence ID" value="OGG04779.1"/>
    <property type="molecule type" value="Genomic_DNA"/>
</dbReference>
<dbReference type="CDD" id="cd03228">
    <property type="entry name" value="ABCC_MRP_Like"/>
    <property type="match status" value="1"/>
</dbReference>
<name>A0A1F5YX50_9BACT</name>
<dbReference type="InterPro" id="IPR017871">
    <property type="entry name" value="ABC_transporter-like_CS"/>
</dbReference>
<dbReference type="GO" id="GO:0022857">
    <property type="term" value="F:transmembrane transporter activity"/>
    <property type="evidence" value="ECO:0007669"/>
    <property type="project" value="TreeGrafter"/>
</dbReference>
<feature type="region of interest" description="Disordered" evidence="3">
    <location>
        <begin position="209"/>
        <end position="231"/>
    </location>
</feature>
<evidence type="ECO:0000256" key="1">
    <source>
        <dbReference type="ARBA" id="ARBA00022741"/>
    </source>
</evidence>
<dbReference type="InterPro" id="IPR015854">
    <property type="entry name" value="ABC_transpr_LolD-like"/>
</dbReference>
<dbReference type="InterPro" id="IPR003439">
    <property type="entry name" value="ABC_transporter-like_ATP-bd"/>
</dbReference>
<dbReference type="GO" id="GO:0005886">
    <property type="term" value="C:plasma membrane"/>
    <property type="evidence" value="ECO:0007669"/>
    <property type="project" value="TreeGrafter"/>
</dbReference>
<comment type="caution">
    <text evidence="5">The sequence shown here is derived from an EMBL/GenBank/DDBJ whole genome shotgun (WGS) entry which is preliminary data.</text>
</comment>
<reference evidence="5 6" key="1">
    <citation type="journal article" date="2016" name="Nat. Commun.">
        <title>Thousands of microbial genomes shed light on interconnected biogeochemical processes in an aquifer system.</title>
        <authorList>
            <person name="Anantharaman K."/>
            <person name="Brown C.T."/>
            <person name="Hug L.A."/>
            <person name="Sharon I."/>
            <person name="Castelle C.J."/>
            <person name="Probst A.J."/>
            <person name="Thomas B.C."/>
            <person name="Singh A."/>
            <person name="Wilkins M.J."/>
            <person name="Karaoz U."/>
            <person name="Brodie E.L."/>
            <person name="Williams K.H."/>
            <person name="Hubbard S.S."/>
            <person name="Banfield J.F."/>
        </authorList>
    </citation>
    <scope>NUCLEOTIDE SEQUENCE [LARGE SCALE GENOMIC DNA]</scope>
</reference>
<keyword evidence="2" id="KW-0067">ATP-binding</keyword>
<sequence length="917" mass="102838">MAGMEKAMPKPEAGLPGVPKPADRPDVTGVPQNGGERPVEPAEGSPMQQLVSRAANSPAGDSGPITVALPETGAAIPINPEAVPPEKKSALEESKNFIRDYLTTGDLILRRYAPENRKRIIALGTIISLSDAGLASLSHFRRKLLHDKNIAAHLLKGAKDAMSMNALSDDEIDTFLDHAEENPLWKKLGEKQQTGFERYVRKTFALQTQVKDGGSQSNDSSDTTEPPPDDATKKLYAKLARETLRSIPSNRLPPTLKKNATGKLLDAAAIVYSKKPTMDTVYDRLGKWILRDANWDLSKDVPTEKPLQIRATELLERIRKLDPTDLKASARKIVLVDVLYPVYIDAAELLLQKIKIRALTSMETELLEVKHHLNERIATSLLLRDFEYTGGQSPVDFLQKVYRSRNSVTGLVKSYADILPTVISFGGNFVPRFSGGSWVTPAMTAARLSAAYYLRDRPSHQPQIRRKLPLKFWEPRDEDLVMSRIVDGLELIKTSPSVSDRTRELTEVMDKSDRRQNEWENEIWNRPKYKPYNPIKRIRQDVGKYVQRLQDEGYVSELITQGAGVLHALTEYRKPIGDALFHTPSFMVKDRIRRTYGRAETVDQAKENIIAGQKALGSAYLRYQAGISGLRSTEADLYKLQNRFKNIRQQLQSFHELEELLGPYDPADAPDGPKEKARLSVNDLSDHSIRVRNLTFKNILRDVSMDIPQGSIVVIEGPSGAGKTTLIRHMLGLYTAVPGTVSYGGVDLGDIKRYSEDSIYSIIGYAHQEPRIFPELTLRENLTLWTPNHIEDDQLKEILSDLLLDKFTGRLDEKIKNLSGGERRRLSIARAIIRNPKILFLDEPLSNLDRDSQKQVMEIVGRLHRQNPDMTIIGVTHEEMFEAVADQVIDVRKVNGPPQVKTVYVGTGKPDTRQAAS</sequence>
<feature type="region of interest" description="Disordered" evidence="3">
    <location>
        <begin position="1"/>
        <end position="67"/>
    </location>
</feature>
<dbReference type="GO" id="GO:0005524">
    <property type="term" value="F:ATP binding"/>
    <property type="evidence" value="ECO:0007669"/>
    <property type="project" value="UniProtKB-KW"/>
</dbReference>
<dbReference type="SUPFAM" id="SSF52540">
    <property type="entry name" value="P-loop containing nucleoside triphosphate hydrolases"/>
    <property type="match status" value="1"/>
</dbReference>
<dbReference type="Proteomes" id="UP000178448">
    <property type="component" value="Unassembled WGS sequence"/>
</dbReference>
<evidence type="ECO:0000256" key="2">
    <source>
        <dbReference type="ARBA" id="ARBA00022840"/>
    </source>
</evidence>
<gene>
    <name evidence="5" type="ORF">A2Z33_05705</name>
</gene>
<organism evidence="5 6">
    <name type="scientific">Candidatus Gottesmanbacteria bacterium RBG_16_52_11</name>
    <dbReference type="NCBI Taxonomy" id="1798374"/>
    <lineage>
        <taxon>Bacteria</taxon>
        <taxon>Candidatus Gottesmaniibacteriota</taxon>
    </lineage>
</organism>
<proteinExistence type="predicted"/>
<dbReference type="Pfam" id="PF00005">
    <property type="entry name" value="ABC_tran"/>
    <property type="match status" value="1"/>
</dbReference>
<evidence type="ECO:0000313" key="5">
    <source>
        <dbReference type="EMBL" id="OGG04779.1"/>
    </source>
</evidence>
<dbReference type="PANTHER" id="PTHR24220:SF690">
    <property type="entry name" value="ABC TRANSPORTER, ATP-BINDING PROTEIN"/>
    <property type="match status" value="1"/>
</dbReference>
<dbReference type="AlphaFoldDB" id="A0A1F5YX50"/>
<dbReference type="InterPro" id="IPR027417">
    <property type="entry name" value="P-loop_NTPase"/>
</dbReference>
<dbReference type="InterPro" id="IPR003593">
    <property type="entry name" value="AAA+_ATPase"/>
</dbReference>
<dbReference type="PROSITE" id="PS50893">
    <property type="entry name" value="ABC_TRANSPORTER_2"/>
    <property type="match status" value="1"/>
</dbReference>
<dbReference type="Gene3D" id="3.40.50.300">
    <property type="entry name" value="P-loop containing nucleotide triphosphate hydrolases"/>
    <property type="match status" value="1"/>
</dbReference>
<dbReference type="STRING" id="1798374.A2Z33_05705"/>
<dbReference type="PANTHER" id="PTHR24220">
    <property type="entry name" value="IMPORT ATP-BINDING PROTEIN"/>
    <property type="match status" value="1"/>
</dbReference>
<keyword evidence="1" id="KW-0547">Nucleotide-binding</keyword>
<dbReference type="PROSITE" id="PS00211">
    <property type="entry name" value="ABC_TRANSPORTER_1"/>
    <property type="match status" value="1"/>
</dbReference>